<dbReference type="Proteomes" id="UP001162131">
    <property type="component" value="Unassembled WGS sequence"/>
</dbReference>
<accession>A0AAU9IQQ6</accession>
<dbReference type="AlphaFoldDB" id="A0AAU9IQQ6"/>
<reference evidence="8" key="1">
    <citation type="submission" date="2021-09" db="EMBL/GenBank/DDBJ databases">
        <authorList>
            <consortium name="AG Swart"/>
            <person name="Singh M."/>
            <person name="Singh A."/>
            <person name="Seah K."/>
            <person name="Emmerich C."/>
        </authorList>
    </citation>
    <scope>NUCLEOTIDE SEQUENCE</scope>
    <source>
        <strain evidence="8">ATCC30299</strain>
    </source>
</reference>
<dbReference type="PANTHER" id="PTHR12127">
    <property type="entry name" value="MUCOLIPIN"/>
    <property type="match status" value="1"/>
</dbReference>
<dbReference type="EMBL" id="CAJZBQ010000011">
    <property type="protein sequence ID" value="CAG9314110.1"/>
    <property type="molecule type" value="Genomic_DNA"/>
</dbReference>
<dbReference type="Pfam" id="PF08016">
    <property type="entry name" value="PKD_channel"/>
    <property type="match status" value="1"/>
</dbReference>
<dbReference type="GO" id="GO:0016020">
    <property type="term" value="C:membrane"/>
    <property type="evidence" value="ECO:0007669"/>
    <property type="project" value="UniProtKB-SubCell"/>
</dbReference>
<organism evidence="8 9">
    <name type="scientific">Blepharisma stoltei</name>
    <dbReference type="NCBI Taxonomy" id="1481888"/>
    <lineage>
        <taxon>Eukaryota</taxon>
        <taxon>Sar</taxon>
        <taxon>Alveolata</taxon>
        <taxon>Ciliophora</taxon>
        <taxon>Postciliodesmatophora</taxon>
        <taxon>Heterotrichea</taxon>
        <taxon>Heterotrichida</taxon>
        <taxon>Blepharismidae</taxon>
        <taxon>Blepharisma</taxon>
    </lineage>
</organism>
<feature type="transmembrane region" description="Helical" evidence="6">
    <location>
        <begin position="235"/>
        <end position="258"/>
    </location>
</feature>
<keyword evidence="4 6" id="KW-0472">Membrane</keyword>
<dbReference type="InterPro" id="IPR039031">
    <property type="entry name" value="Mucolipin"/>
</dbReference>
<evidence type="ECO:0000259" key="7">
    <source>
        <dbReference type="Pfam" id="PF08016"/>
    </source>
</evidence>
<keyword evidence="3 6" id="KW-1133">Transmembrane helix</keyword>
<evidence type="ECO:0000256" key="4">
    <source>
        <dbReference type="ARBA" id="ARBA00023136"/>
    </source>
</evidence>
<evidence type="ECO:0000256" key="6">
    <source>
        <dbReference type="SAM" id="Phobius"/>
    </source>
</evidence>
<proteinExistence type="predicted"/>
<evidence type="ECO:0000313" key="9">
    <source>
        <dbReference type="Proteomes" id="UP001162131"/>
    </source>
</evidence>
<feature type="transmembrane region" description="Helical" evidence="6">
    <location>
        <begin position="35"/>
        <end position="54"/>
    </location>
</feature>
<keyword evidence="9" id="KW-1185">Reference proteome</keyword>
<feature type="compositionally biased region" description="Acidic residues" evidence="5">
    <location>
        <begin position="464"/>
        <end position="479"/>
    </location>
</feature>
<feature type="transmembrane region" description="Helical" evidence="6">
    <location>
        <begin position="325"/>
        <end position="341"/>
    </location>
</feature>
<comment type="caution">
    <text evidence="8">The sequence shown here is derived from an EMBL/GenBank/DDBJ whole genome shotgun (WGS) entry which is preliminary data.</text>
</comment>
<gene>
    <name evidence="8" type="ORF">BSTOLATCC_MIC9907</name>
</gene>
<feature type="domain" description="Polycystin cation channel PKD1/PKD2" evidence="7">
    <location>
        <begin position="251"/>
        <end position="452"/>
    </location>
</feature>
<evidence type="ECO:0000256" key="3">
    <source>
        <dbReference type="ARBA" id="ARBA00022989"/>
    </source>
</evidence>
<evidence type="ECO:0000256" key="1">
    <source>
        <dbReference type="ARBA" id="ARBA00004141"/>
    </source>
</evidence>
<protein>
    <recommendedName>
        <fullName evidence="7">Polycystin cation channel PKD1/PKD2 domain-containing protein</fullName>
    </recommendedName>
</protein>
<feature type="transmembrane region" description="Helical" evidence="6">
    <location>
        <begin position="290"/>
        <end position="313"/>
    </location>
</feature>
<dbReference type="Gene3D" id="1.10.287.70">
    <property type="match status" value="1"/>
</dbReference>
<dbReference type="PANTHER" id="PTHR12127:SF7">
    <property type="entry name" value="SD02261P"/>
    <property type="match status" value="1"/>
</dbReference>
<feature type="region of interest" description="Disordered" evidence="5">
    <location>
        <begin position="457"/>
        <end position="517"/>
    </location>
</feature>
<dbReference type="InterPro" id="IPR013122">
    <property type="entry name" value="PKD1_2_channel"/>
</dbReference>
<feature type="transmembrane region" description="Helical" evidence="6">
    <location>
        <begin position="396"/>
        <end position="412"/>
    </location>
</feature>
<evidence type="ECO:0000256" key="2">
    <source>
        <dbReference type="ARBA" id="ARBA00022692"/>
    </source>
</evidence>
<comment type="subcellular location">
    <subcellularLocation>
        <location evidence="1">Membrane</location>
        <topology evidence="1">Multi-pass membrane protein</topology>
    </subcellularLocation>
</comment>
<name>A0AAU9IQQ6_9CILI</name>
<sequence>MASHRASMVNMSIRDSLYMHPLEKYERFGIYPWKIVIQILLLITTTCQVLIIVFNSASYSYTQYTLWNKLFLNPDVQGSDTTITNSYNVFSIRDLTHFLQKTVDRYYHVNSHTLDNYSYEYEDDGSIQKPRLLVDYLDYDDAKSKGYEMEYKLSPEDLGPFSHLNPKNYLELVSRFEIKMIFNQHLDDELDLFSTCYHWVLNQKYDYSVHGPVNVVMDIDRSSCGDEIYDPMKKFVWLGVAILILSICSLCSIFLYFMKRALLIAKMRGGPRGYRSAWDYLGTREKLKFLNLWVIFNIIGNICQMFSGILTIVDQGRSMNLHETLIGFGCFTAWVGIIQYLEHTSQTYTIANTLKRSFSTLLPYMVGILPIFMGFTFLAMCLFWNCGFYPNTTSSMMALFALLCGDSVYFFFDGVVLEDIVIGQIYMFAFIIFFINCVHNLFVAIIQEGFNSLSEKPVKKIDESESEEDEDEKEEIETIEEQKEQTEPEESIDKSFKRMQTAPVESSPKFGKRISGKAEEQEKISKLAFKQILEGRIRSQDLEPLEKNTKKRIDKMNKIAKEIAELKKGILFLSKPSINERGIDRKKLQNHAKDLLEIQLPGSAAMLLIGED</sequence>
<evidence type="ECO:0000256" key="5">
    <source>
        <dbReference type="SAM" id="MobiDB-lite"/>
    </source>
</evidence>
<evidence type="ECO:0000313" key="8">
    <source>
        <dbReference type="EMBL" id="CAG9314110.1"/>
    </source>
</evidence>
<feature type="transmembrane region" description="Helical" evidence="6">
    <location>
        <begin position="424"/>
        <end position="446"/>
    </location>
</feature>
<feature type="transmembrane region" description="Helical" evidence="6">
    <location>
        <begin position="361"/>
        <end position="384"/>
    </location>
</feature>
<feature type="compositionally biased region" description="Basic and acidic residues" evidence="5">
    <location>
        <begin position="480"/>
        <end position="496"/>
    </location>
</feature>
<keyword evidence="2 6" id="KW-0812">Transmembrane</keyword>
<dbReference type="GO" id="GO:0072345">
    <property type="term" value="F:NAADP-sensitive calcium-release channel activity"/>
    <property type="evidence" value="ECO:0007669"/>
    <property type="project" value="TreeGrafter"/>
</dbReference>